<dbReference type="InterPro" id="IPR001123">
    <property type="entry name" value="LeuE-type"/>
</dbReference>
<feature type="transmembrane region" description="Helical" evidence="6">
    <location>
        <begin position="188"/>
        <end position="205"/>
    </location>
</feature>
<dbReference type="AlphaFoldDB" id="A0A1Y6BUK4"/>
<keyword evidence="2" id="KW-1003">Cell membrane</keyword>
<dbReference type="Proteomes" id="UP000192920">
    <property type="component" value="Unassembled WGS sequence"/>
</dbReference>
<dbReference type="PANTHER" id="PTHR30086">
    <property type="entry name" value="ARGININE EXPORTER PROTEIN ARGO"/>
    <property type="match status" value="1"/>
</dbReference>
<evidence type="ECO:0000313" key="7">
    <source>
        <dbReference type="EMBL" id="SMF19361.1"/>
    </source>
</evidence>
<sequence length="207" mass="21516">MDGITNLWAFVAAGFLLNVTPGPDTFYILGRSTAQGRSAGLLSALGIGLGSVGHTLLAAFGLSAILATSATAFLLVKLLGAAYLMWLGVKMLKSGGGVDALPTPTAADGWRVLREACLTNLFNPKVALFFLAFLPQFVKPGAGATSFVILGLAFVATGLVWCCGLALLAARLGAWLRRSGVSRRLDRVCGGLFMALGVNLLFARLKA</sequence>
<name>A0A1Y6BUK4_9NEIS</name>
<reference evidence="8" key="1">
    <citation type="submission" date="2017-04" db="EMBL/GenBank/DDBJ databases">
        <authorList>
            <person name="Varghese N."/>
            <person name="Submissions S."/>
        </authorList>
    </citation>
    <scope>NUCLEOTIDE SEQUENCE [LARGE SCALE GENOMIC DNA]</scope>
    <source>
        <strain evidence="8">DSM 22618</strain>
    </source>
</reference>
<evidence type="ECO:0000256" key="1">
    <source>
        <dbReference type="ARBA" id="ARBA00004651"/>
    </source>
</evidence>
<organism evidence="7 8">
    <name type="scientific">Pseudogulbenkiania subflava DSM 22618</name>
    <dbReference type="NCBI Taxonomy" id="1123014"/>
    <lineage>
        <taxon>Bacteria</taxon>
        <taxon>Pseudomonadati</taxon>
        <taxon>Pseudomonadota</taxon>
        <taxon>Betaproteobacteria</taxon>
        <taxon>Neisseriales</taxon>
        <taxon>Chromobacteriaceae</taxon>
        <taxon>Pseudogulbenkiania</taxon>
    </lineage>
</organism>
<evidence type="ECO:0000313" key="8">
    <source>
        <dbReference type="Proteomes" id="UP000192920"/>
    </source>
</evidence>
<dbReference type="GO" id="GO:0005886">
    <property type="term" value="C:plasma membrane"/>
    <property type="evidence" value="ECO:0007669"/>
    <property type="project" value="UniProtKB-SubCell"/>
</dbReference>
<dbReference type="PANTHER" id="PTHR30086:SF20">
    <property type="entry name" value="ARGININE EXPORTER PROTEIN ARGO-RELATED"/>
    <property type="match status" value="1"/>
</dbReference>
<keyword evidence="8" id="KW-1185">Reference proteome</keyword>
<feature type="transmembrane region" description="Helical" evidence="6">
    <location>
        <begin position="144"/>
        <end position="168"/>
    </location>
</feature>
<feature type="transmembrane region" description="Helical" evidence="6">
    <location>
        <begin position="66"/>
        <end position="86"/>
    </location>
</feature>
<evidence type="ECO:0000256" key="3">
    <source>
        <dbReference type="ARBA" id="ARBA00022692"/>
    </source>
</evidence>
<evidence type="ECO:0000256" key="6">
    <source>
        <dbReference type="SAM" id="Phobius"/>
    </source>
</evidence>
<evidence type="ECO:0000256" key="5">
    <source>
        <dbReference type="ARBA" id="ARBA00023136"/>
    </source>
</evidence>
<keyword evidence="3 6" id="KW-0812">Transmembrane</keyword>
<dbReference type="GO" id="GO:0015171">
    <property type="term" value="F:amino acid transmembrane transporter activity"/>
    <property type="evidence" value="ECO:0007669"/>
    <property type="project" value="TreeGrafter"/>
</dbReference>
<accession>A0A1Y6BUK4</accession>
<proteinExistence type="predicted"/>
<gene>
    <name evidence="7" type="ORF">SAMN02745746_01770</name>
</gene>
<protein>
    <submittedName>
        <fullName evidence="7">Threonine/homoserine/homoserine lactone efflux protein</fullName>
    </submittedName>
</protein>
<evidence type="ECO:0000256" key="4">
    <source>
        <dbReference type="ARBA" id="ARBA00022989"/>
    </source>
</evidence>
<feature type="transmembrane region" description="Helical" evidence="6">
    <location>
        <begin position="6"/>
        <end position="29"/>
    </location>
</feature>
<evidence type="ECO:0000256" key="2">
    <source>
        <dbReference type="ARBA" id="ARBA00022475"/>
    </source>
</evidence>
<dbReference type="RefSeq" id="WP_085276060.1">
    <property type="nucleotide sequence ID" value="NZ_FXAG01000008.1"/>
</dbReference>
<feature type="transmembrane region" description="Helical" evidence="6">
    <location>
        <begin position="41"/>
        <end position="60"/>
    </location>
</feature>
<keyword evidence="4 6" id="KW-1133">Transmembrane helix</keyword>
<dbReference type="PIRSF" id="PIRSF006324">
    <property type="entry name" value="LeuE"/>
    <property type="match status" value="1"/>
</dbReference>
<comment type="subcellular location">
    <subcellularLocation>
        <location evidence="1">Cell membrane</location>
        <topology evidence="1">Multi-pass membrane protein</topology>
    </subcellularLocation>
</comment>
<dbReference type="STRING" id="1123014.SAMN02745746_01770"/>
<dbReference type="EMBL" id="FXAG01000008">
    <property type="protein sequence ID" value="SMF19361.1"/>
    <property type="molecule type" value="Genomic_DNA"/>
</dbReference>
<dbReference type="Pfam" id="PF01810">
    <property type="entry name" value="LysE"/>
    <property type="match status" value="1"/>
</dbReference>
<keyword evidence="5 6" id="KW-0472">Membrane</keyword>